<evidence type="ECO:0000256" key="1">
    <source>
        <dbReference type="ARBA" id="ARBA00005964"/>
    </source>
</evidence>
<comment type="similarity">
    <text evidence="1 3">Belongs to the type-B carboxylesterase/lipase family.</text>
</comment>
<dbReference type="PANTHER" id="PTHR11559">
    <property type="entry name" value="CARBOXYLESTERASE"/>
    <property type="match status" value="1"/>
</dbReference>
<feature type="domain" description="Carboxylesterase type B" evidence="4">
    <location>
        <begin position="38"/>
        <end position="343"/>
    </location>
</feature>
<feature type="chain" id="PRO_5034617189" description="Carboxylic ester hydrolase" evidence="3">
    <location>
        <begin position="18"/>
        <end position="343"/>
    </location>
</feature>
<evidence type="ECO:0000313" key="6">
    <source>
        <dbReference type="Proteomes" id="UP000660729"/>
    </source>
</evidence>
<dbReference type="OrthoDB" id="408631at2759"/>
<dbReference type="InterPro" id="IPR029058">
    <property type="entry name" value="AB_hydrolase_fold"/>
</dbReference>
<evidence type="ECO:0000313" key="5">
    <source>
        <dbReference type="EMBL" id="KAF7190630.1"/>
    </source>
</evidence>
<keyword evidence="2 3" id="KW-0378">Hydrolase</keyword>
<gene>
    <name evidence="5" type="ORF">HII31_07789</name>
</gene>
<dbReference type="Gene3D" id="3.40.50.1820">
    <property type="entry name" value="alpha/beta hydrolase"/>
    <property type="match status" value="1"/>
</dbReference>
<protein>
    <recommendedName>
        <fullName evidence="3">Carboxylic ester hydrolase</fullName>
        <ecNumber evidence="3">3.1.1.-</ecNumber>
    </recommendedName>
</protein>
<keyword evidence="3" id="KW-0732">Signal</keyword>
<dbReference type="PROSITE" id="PS51257">
    <property type="entry name" value="PROKAR_LIPOPROTEIN"/>
    <property type="match status" value="1"/>
</dbReference>
<feature type="signal peptide" evidence="3">
    <location>
        <begin position="1"/>
        <end position="17"/>
    </location>
</feature>
<dbReference type="InterPro" id="IPR019826">
    <property type="entry name" value="Carboxylesterase_B_AS"/>
</dbReference>
<evidence type="ECO:0000256" key="2">
    <source>
        <dbReference type="ARBA" id="ARBA00022801"/>
    </source>
</evidence>
<organism evidence="5 6">
    <name type="scientific">Pseudocercospora fuligena</name>
    <dbReference type="NCBI Taxonomy" id="685502"/>
    <lineage>
        <taxon>Eukaryota</taxon>
        <taxon>Fungi</taxon>
        <taxon>Dikarya</taxon>
        <taxon>Ascomycota</taxon>
        <taxon>Pezizomycotina</taxon>
        <taxon>Dothideomycetes</taxon>
        <taxon>Dothideomycetidae</taxon>
        <taxon>Mycosphaerellales</taxon>
        <taxon>Mycosphaerellaceae</taxon>
        <taxon>Pseudocercospora</taxon>
    </lineage>
</organism>
<evidence type="ECO:0000256" key="3">
    <source>
        <dbReference type="RuleBase" id="RU361235"/>
    </source>
</evidence>
<reference evidence="5" key="1">
    <citation type="submission" date="2020-04" db="EMBL/GenBank/DDBJ databases">
        <title>Draft genome resource of the tomato pathogen Pseudocercospora fuligena.</title>
        <authorList>
            <person name="Zaccaron A."/>
        </authorList>
    </citation>
    <scope>NUCLEOTIDE SEQUENCE</scope>
    <source>
        <strain evidence="5">PF001</strain>
    </source>
</reference>
<dbReference type="EMBL" id="JABCIY010000168">
    <property type="protein sequence ID" value="KAF7190630.1"/>
    <property type="molecule type" value="Genomic_DNA"/>
</dbReference>
<evidence type="ECO:0000259" key="4">
    <source>
        <dbReference type="Pfam" id="PF00135"/>
    </source>
</evidence>
<sequence>MRERIISLLLITGLACANDRPTAEACNGVTFLGFYANENEAFVGIRYGKDTGGQNRFKPPQMYHYGRNETVHATEPGPMCPQPLGGFEQPIVHDYSEDCLRLNIMRPNGTTAESRLPVMVFLYGGSFFFGSKDDFASEAGGMILQSVANGHPIMHVRINYRLGIFGFAQSEALRKEGSENAGLRDQRLALEWIKDNIEAFGGDPSKVTISGQSSGGVAVGMQIVAYGGTRPAPFQRGICQSQLLEQGVSANFTQNAMKRTLNATICNQTDIQSVETVACLRNLSAHDLFEATNATWLDTPEANLGDEWLPSVDGDFVPALPSELVNSGRFNNVSMIIGWTDDD</sequence>
<keyword evidence="6" id="KW-1185">Reference proteome</keyword>
<dbReference type="Proteomes" id="UP000660729">
    <property type="component" value="Unassembled WGS sequence"/>
</dbReference>
<dbReference type="GO" id="GO:0016787">
    <property type="term" value="F:hydrolase activity"/>
    <property type="evidence" value="ECO:0007669"/>
    <property type="project" value="UniProtKB-KW"/>
</dbReference>
<dbReference type="SUPFAM" id="SSF53474">
    <property type="entry name" value="alpha/beta-Hydrolases"/>
    <property type="match status" value="1"/>
</dbReference>
<comment type="caution">
    <text evidence="5">The sequence shown here is derived from an EMBL/GenBank/DDBJ whole genome shotgun (WGS) entry which is preliminary data.</text>
</comment>
<proteinExistence type="inferred from homology"/>
<name>A0A8H6VGI9_9PEZI</name>
<dbReference type="Pfam" id="PF00135">
    <property type="entry name" value="COesterase"/>
    <property type="match status" value="1"/>
</dbReference>
<dbReference type="InterPro" id="IPR002018">
    <property type="entry name" value="CarbesteraseB"/>
</dbReference>
<dbReference type="EC" id="3.1.1.-" evidence="3"/>
<dbReference type="InterPro" id="IPR050309">
    <property type="entry name" value="Type-B_Carboxylest/Lipase"/>
</dbReference>
<accession>A0A8H6VGI9</accession>
<dbReference type="AlphaFoldDB" id="A0A8H6VGI9"/>
<dbReference type="PROSITE" id="PS00122">
    <property type="entry name" value="CARBOXYLESTERASE_B_1"/>
    <property type="match status" value="1"/>
</dbReference>